<feature type="chain" id="PRO_5039304874" evidence="2">
    <location>
        <begin position="22"/>
        <end position="188"/>
    </location>
</feature>
<organism evidence="4 5">
    <name type="scientific">Candidatus Faecivivens stercoripullorum</name>
    <dbReference type="NCBI Taxonomy" id="2840805"/>
    <lineage>
        <taxon>Bacteria</taxon>
        <taxon>Bacillati</taxon>
        <taxon>Bacillota</taxon>
        <taxon>Clostridia</taxon>
        <taxon>Eubacteriales</taxon>
        <taxon>Oscillospiraceae</taxon>
        <taxon>Oscillospiraceae incertae sedis</taxon>
        <taxon>Candidatus Faecivivens</taxon>
    </lineage>
</organism>
<gene>
    <name evidence="4" type="ORF">IAC43_06020</name>
</gene>
<evidence type="ECO:0000256" key="1">
    <source>
        <dbReference type="SAM" id="MobiDB-lite"/>
    </source>
</evidence>
<accession>A0A9D1KT10</accession>
<feature type="signal peptide" evidence="2">
    <location>
        <begin position="1"/>
        <end position="21"/>
    </location>
</feature>
<dbReference type="InterPro" id="IPR027954">
    <property type="entry name" value="Transcobalamin-like_C"/>
</dbReference>
<comment type="caution">
    <text evidence="4">The sequence shown here is derived from an EMBL/GenBank/DDBJ whole genome shotgun (WGS) entry which is preliminary data.</text>
</comment>
<feature type="compositionally biased region" description="Polar residues" evidence="1">
    <location>
        <begin position="79"/>
        <end position="88"/>
    </location>
</feature>
<dbReference type="PROSITE" id="PS51257">
    <property type="entry name" value="PROKAR_LIPOPROTEIN"/>
    <property type="match status" value="1"/>
</dbReference>
<dbReference type="Pfam" id="PF14478">
    <property type="entry name" value="DUF4430"/>
    <property type="match status" value="1"/>
</dbReference>
<name>A0A9D1KT10_9FIRM</name>
<feature type="compositionally biased region" description="Low complexity" evidence="1">
    <location>
        <begin position="32"/>
        <end position="50"/>
    </location>
</feature>
<reference evidence="4" key="1">
    <citation type="submission" date="2020-10" db="EMBL/GenBank/DDBJ databases">
        <authorList>
            <person name="Gilroy R."/>
        </authorList>
    </citation>
    <scope>NUCLEOTIDE SEQUENCE</scope>
    <source>
        <strain evidence="4">ChiBcec7-5410</strain>
    </source>
</reference>
<feature type="compositionally biased region" description="Low complexity" evidence="1">
    <location>
        <begin position="62"/>
        <end position="75"/>
    </location>
</feature>
<evidence type="ECO:0000313" key="5">
    <source>
        <dbReference type="Proteomes" id="UP000824160"/>
    </source>
</evidence>
<feature type="compositionally biased region" description="Acidic residues" evidence="1">
    <location>
        <begin position="51"/>
        <end position="61"/>
    </location>
</feature>
<dbReference type="EMBL" id="DVLW01000166">
    <property type="protein sequence ID" value="HIT94722.1"/>
    <property type="molecule type" value="Genomic_DNA"/>
</dbReference>
<feature type="domain" description="Transcobalamin-like C-terminal" evidence="3">
    <location>
        <begin position="119"/>
        <end position="179"/>
    </location>
</feature>
<protein>
    <submittedName>
        <fullName evidence="4">DUF4430 domain-containing protein</fullName>
    </submittedName>
</protein>
<dbReference type="Gene3D" id="2.170.130.30">
    <property type="match status" value="1"/>
</dbReference>
<dbReference type="Proteomes" id="UP000824160">
    <property type="component" value="Unassembled WGS sequence"/>
</dbReference>
<proteinExistence type="predicted"/>
<feature type="region of interest" description="Disordered" evidence="1">
    <location>
        <begin position="29"/>
        <end position="89"/>
    </location>
</feature>
<dbReference type="AlphaFoldDB" id="A0A9D1KT10"/>
<keyword evidence="2" id="KW-0732">Signal</keyword>
<evidence type="ECO:0000313" key="4">
    <source>
        <dbReference type="EMBL" id="HIT94722.1"/>
    </source>
</evidence>
<evidence type="ECO:0000259" key="3">
    <source>
        <dbReference type="Pfam" id="PF14478"/>
    </source>
</evidence>
<reference evidence="4" key="2">
    <citation type="journal article" date="2021" name="PeerJ">
        <title>Extensive microbial diversity within the chicken gut microbiome revealed by metagenomics and culture.</title>
        <authorList>
            <person name="Gilroy R."/>
            <person name="Ravi A."/>
            <person name="Getino M."/>
            <person name="Pursley I."/>
            <person name="Horton D.L."/>
            <person name="Alikhan N.F."/>
            <person name="Baker D."/>
            <person name="Gharbi K."/>
            <person name="Hall N."/>
            <person name="Watson M."/>
            <person name="Adriaenssens E.M."/>
            <person name="Foster-Nyarko E."/>
            <person name="Jarju S."/>
            <person name="Secka A."/>
            <person name="Antonio M."/>
            <person name="Oren A."/>
            <person name="Chaudhuri R.R."/>
            <person name="La Ragione R."/>
            <person name="Hildebrand F."/>
            <person name="Pallen M.J."/>
        </authorList>
    </citation>
    <scope>NUCLEOTIDE SEQUENCE</scope>
    <source>
        <strain evidence="4">ChiBcec7-5410</strain>
    </source>
</reference>
<sequence>MLKKNKLVNVILAFVLSAAVAVSFTGCGSNDSSTSSASSSAITESSSSEESSAEESSEVSEESSSVTSSESSAEAESGKNGSAYTEGTTVGEGENQFALEVILEDGSITLFHVMTDETTVGAALLDLGLIEGDESEYGLYVKTVNGVTADYDTDGKYWAFYIDGEYASTGVDSTDIVPGSCYSFKIEE</sequence>
<evidence type="ECO:0000256" key="2">
    <source>
        <dbReference type="SAM" id="SignalP"/>
    </source>
</evidence>